<accession>A0A7S3Z387</accession>
<dbReference type="SUPFAM" id="SSF50814">
    <property type="entry name" value="Lipocalins"/>
    <property type="match status" value="1"/>
</dbReference>
<protein>
    <recommendedName>
        <fullName evidence="2">Lipocalin/cytosolic fatty-acid binding domain-containing protein</fullName>
    </recommendedName>
</protein>
<evidence type="ECO:0000313" key="1">
    <source>
        <dbReference type="EMBL" id="CAE0670192.1"/>
    </source>
</evidence>
<dbReference type="InterPro" id="IPR012674">
    <property type="entry name" value="Calycin"/>
</dbReference>
<dbReference type="GO" id="GO:0005737">
    <property type="term" value="C:cytoplasm"/>
    <property type="evidence" value="ECO:0007669"/>
    <property type="project" value="TreeGrafter"/>
</dbReference>
<organism evidence="1">
    <name type="scientific">Lotharella globosa</name>
    <dbReference type="NCBI Taxonomy" id="91324"/>
    <lineage>
        <taxon>Eukaryota</taxon>
        <taxon>Sar</taxon>
        <taxon>Rhizaria</taxon>
        <taxon>Cercozoa</taxon>
        <taxon>Chlorarachniophyceae</taxon>
        <taxon>Lotharella</taxon>
    </lineage>
</organism>
<dbReference type="Gene3D" id="2.40.128.20">
    <property type="match status" value="1"/>
</dbReference>
<gene>
    <name evidence="1" type="ORF">LGLO00237_LOCUS21829</name>
</gene>
<proteinExistence type="predicted"/>
<reference evidence="1" key="1">
    <citation type="submission" date="2021-01" db="EMBL/GenBank/DDBJ databases">
        <authorList>
            <person name="Corre E."/>
            <person name="Pelletier E."/>
            <person name="Niang G."/>
            <person name="Scheremetjew M."/>
            <person name="Finn R."/>
            <person name="Kale V."/>
            <person name="Holt S."/>
            <person name="Cochrane G."/>
            <person name="Meng A."/>
            <person name="Brown T."/>
            <person name="Cohen L."/>
        </authorList>
    </citation>
    <scope>NUCLEOTIDE SEQUENCE</scope>
    <source>
        <strain evidence="1">CCCM811</strain>
    </source>
</reference>
<dbReference type="PANTHER" id="PTHR10612:SF34">
    <property type="entry name" value="APOLIPOPROTEIN D"/>
    <property type="match status" value="1"/>
</dbReference>
<dbReference type="PANTHER" id="PTHR10612">
    <property type="entry name" value="APOLIPOPROTEIN D"/>
    <property type="match status" value="1"/>
</dbReference>
<dbReference type="EMBL" id="HBIV01030586">
    <property type="protein sequence ID" value="CAE0670192.1"/>
    <property type="molecule type" value="Transcribed_RNA"/>
</dbReference>
<name>A0A7S3Z387_9EUKA</name>
<sequence length="352" mass="38248">MMLATTLFATAFAGPSCPGSKAFIHAKCSLTATFPSNTCEEVATEMIARINGENSWVDPHNGGVYTLTSGGASSAVLTTQRVTGNNKYTDLQKWTLNKEGNGCQVQACSESQVTSVIDYSTNYCDLHNLYCGTQDGCPVAHSDLKYTENFNSCSQNDKSKCVVKTAPAPQECKKVEVQQDFDLEKYIAQKWYIQQQQEVSYLPASQNYCVSAQYTAKSASIFGYTISVNNKAFEQDKSTKHEASICAAVADKNDPAKLEVAPCFLPKFAAGPYWVVAFNDEEGWALISGGQPTIQGTNGCKNGSGVNGSGLWIFTRQQARDDAIVQKVRNLAVDKGFDITVLNDVDQTNCPQ</sequence>
<dbReference type="GO" id="GO:0000302">
    <property type="term" value="P:response to reactive oxygen species"/>
    <property type="evidence" value="ECO:0007669"/>
    <property type="project" value="TreeGrafter"/>
</dbReference>
<evidence type="ECO:0008006" key="2">
    <source>
        <dbReference type="Google" id="ProtNLM"/>
    </source>
</evidence>
<dbReference type="AlphaFoldDB" id="A0A7S3Z387"/>
<dbReference type="GO" id="GO:0006629">
    <property type="term" value="P:lipid metabolic process"/>
    <property type="evidence" value="ECO:0007669"/>
    <property type="project" value="TreeGrafter"/>
</dbReference>